<dbReference type="InterPro" id="IPR052159">
    <property type="entry name" value="Competence_DNA_uptake"/>
</dbReference>
<sequence>MFFSLDVLRARKGDCLMLHFGPEQDLHLILIDGGPSDVYKPFLKPRLQKIHQARELDEHAALPVDVVMVSHVDDDHIKGILDLTREQRGNSPDMRLDVTSLWHNSFDDLLKTKPDELVAGFGTASVAAAVEGEAGIDSGSVLASFGNQMRGDDSEIEDEDMHQTVEVLSSIPQGRTLRDDAKALGWKPNHKFKGKLILAAKAAKPVMLGDLKVTVVGPMQQQLLALQKQHDKWLRAQKEKKKKSPEAALAAFEDESIPNLSSIVVLAELGGKSMLLTGDARGDKILEGMELAGLLKAGGKKHVDLLKVPHHGSDNNMETIFFKRVPADHYVFSGDGEHGNPERATLQMLLDARGADAGYTIHLTYPVAEIDAGRKADWEKEQAKEKARKKKNPASKKPVRDDWSAEKHSLTAFFKNNPKMAKKLLIVEKSKPHLIDLLKPLKL</sequence>
<accession>A0A0R3KTT7</accession>
<evidence type="ECO:0000313" key="3">
    <source>
        <dbReference type="Proteomes" id="UP000051913"/>
    </source>
</evidence>
<organism evidence="2 3">
    <name type="scientific">Bradyrhizobium valentinum</name>
    <dbReference type="NCBI Taxonomy" id="1518501"/>
    <lineage>
        <taxon>Bacteria</taxon>
        <taxon>Pseudomonadati</taxon>
        <taxon>Pseudomonadota</taxon>
        <taxon>Alphaproteobacteria</taxon>
        <taxon>Hyphomicrobiales</taxon>
        <taxon>Nitrobacteraceae</taxon>
        <taxon>Bradyrhizobium</taxon>
    </lineage>
</organism>
<feature type="region of interest" description="Disordered" evidence="1">
    <location>
        <begin position="379"/>
        <end position="404"/>
    </location>
</feature>
<gene>
    <name evidence="2" type="ORF">CP49_35600</name>
</gene>
<dbReference type="STRING" id="1518501.CQ10_25460"/>
<dbReference type="Gene3D" id="3.60.15.10">
    <property type="entry name" value="Ribonuclease Z/Hydroxyacylglutathione hydrolase-like"/>
    <property type="match status" value="1"/>
</dbReference>
<name>A0A0R3KTT7_9BRAD</name>
<dbReference type="SUPFAM" id="SSF56281">
    <property type="entry name" value="Metallo-hydrolase/oxidoreductase"/>
    <property type="match status" value="1"/>
</dbReference>
<keyword evidence="3" id="KW-1185">Reference proteome</keyword>
<evidence type="ECO:0000313" key="2">
    <source>
        <dbReference type="EMBL" id="KRQ98960.1"/>
    </source>
</evidence>
<dbReference type="EMBL" id="LLXX01000174">
    <property type="protein sequence ID" value="KRQ98960.1"/>
    <property type="molecule type" value="Genomic_DNA"/>
</dbReference>
<evidence type="ECO:0008006" key="4">
    <source>
        <dbReference type="Google" id="ProtNLM"/>
    </source>
</evidence>
<reference evidence="2 3" key="1">
    <citation type="submission" date="2014-03" db="EMBL/GenBank/DDBJ databases">
        <title>Bradyrhizobium valentinum sp. nov., isolated from effective nodules of Lupinus mariae-josephae, a lupine endemic of basic-lime soils in Eastern Spain.</title>
        <authorList>
            <person name="Duran D."/>
            <person name="Rey L."/>
            <person name="Navarro A."/>
            <person name="Busquets A."/>
            <person name="Imperial J."/>
            <person name="Ruiz-Argueso T."/>
        </authorList>
    </citation>
    <scope>NUCLEOTIDE SEQUENCE [LARGE SCALE GENOMIC DNA]</scope>
    <source>
        <strain evidence="2 3">LmjM3</strain>
    </source>
</reference>
<comment type="caution">
    <text evidence="2">The sequence shown here is derived from an EMBL/GenBank/DDBJ whole genome shotgun (WGS) entry which is preliminary data.</text>
</comment>
<evidence type="ECO:0000256" key="1">
    <source>
        <dbReference type="SAM" id="MobiDB-lite"/>
    </source>
</evidence>
<dbReference type="AlphaFoldDB" id="A0A0R3KTT7"/>
<dbReference type="RefSeq" id="WP_057853999.1">
    <property type="nucleotide sequence ID" value="NZ_LLXX01000174.1"/>
</dbReference>
<proteinExistence type="predicted"/>
<protein>
    <recommendedName>
        <fullName evidence="4">Metallo-beta-lactamase domain-containing protein</fullName>
    </recommendedName>
</protein>
<dbReference type="PANTHER" id="PTHR30619">
    <property type="entry name" value="DNA INTERNALIZATION/COMPETENCE PROTEIN COMEC/REC2"/>
    <property type="match status" value="1"/>
</dbReference>
<dbReference type="InterPro" id="IPR036866">
    <property type="entry name" value="RibonucZ/Hydroxyglut_hydro"/>
</dbReference>
<dbReference type="PANTHER" id="PTHR30619:SF1">
    <property type="entry name" value="RECOMBINATION PROTEIN 2"/>
    <property type="match status" value="1"/>
</dbReference>
<dbReference type="Proteomes" id="UP000051913">
    <property type="component" value="Unassembled WGS sequence"/>
</dbReference>